<dbReference type="AlphaFoldDB" id="A0A9X1NFS5"/>
<evidence type="ECO:0000313" key="3">
    <source>
        <dbReference type="Proteomes" id="UP001138997"/>
    </source>
</evidence>
<dbReference type="Pfam" id="PF03995">
    <property type="entry name" value="Inhibitor_I36"/>
    <property type="match status" value="1"/>
</dbReference>
<gene>
    <name evidence="2" type="ORF">LR394_20215</name>
</gene>
<proteinExistence type="predicted"/>
<keyword evidence="3" id="KW-1185">Reference proteome</keyword>
<reference evidence="2" key="1">
    <citation type="submission" date="2021-11" db="EMBL/GenBank/DDBJ databases">
        <title>Streptomyces corallinus and Kineosporia corallina sp. nov., two new coral-derived marine actinobacteria.</title>
        <authorList>
            <person name="Buangrab K."/>
            <person name="Sutthacheep M."/>
            <person name="Yeemin T."/>
            <person name="Harunari E."/>
            <person name="Igarashi Y."/>
            <person name="Sripreechasak P."/>
            <person name="Kanchanasin P."/>
            <person name="Tanasupawat S."/>
            <person name="Phongsopitanun W."/>
        </authorList>
    </citation>
    <scope>NUCLEOTIDE SEQUENCE</scope>
    <source>
        <strain evidence="2">JCM 31032</strain>
    </source>
</reference>
<dbReference type="Proteomes" id="UP001138997">
    <property type="component" value="Unassembled WGS sequence"/>
</dbReference>
<sequence>MKQQKRNRRIAALGLTFISVTGVAGAAQADTAAGGSAKPVMAKFGTQSIDLTKGWGEATSCVVVGGTETECFTSNRAADRALQARGLASAERSVSAVPDCASGWLCLFEHANGEGRRLIFRDETWQNLSNYGFVNMVSSYRNRQSDGAGELLDTPSNYYKLEANAYVSYVGSFNDKADKVHP</sequence>
<keyword evidence="1" id="KW-0732">Signal</keyword>
<feature type="signal peptide" evidence="1">
    <location>
        <begin position="1"/>
        <end position="26"/>
    </location>
</feature>
<dbReference type="RefSeq" id="WP_231444240.1">
    <property type="nucleotide sequence ID" value="NZ_JAJOMB010000011.1"/>
</dbReference>
<dbReference type="EMBL" id="JAJOMB010000011">
    <property type="protein sequence ID" value="MCD5313235.1"/>
    <property type="molecule type" value="Genomic_DNA"/>
</dbReference>
<organism evidence="2 3">
    <name type="scientific">Kineosporia babensis</name>
    <dbReference type="NCBI Taxonomy" id="499548"/>
    <lineage>
        <taxon>Bacteria</taxon>
        <taxon>Bacillati</taxon>
        <taxon>Actinomycetota</taxon>
        <taxon>Actinomycetes</taxon>
        <taxon>Kineosporiales</taxon>
        <taxon>Kineosporiaceae</taxon>
        <taxon>Kineosporia</taxon>
    </lineage>
</organism>
<accession>A0A9X1NFS5</accession>
<protein>
    <submittedName>
        <fullName evidence="2">Peptidase inhibitor family I36 protein</fullName>
    </submittedName>
</protein>
<comment type="caution">
    <text evidence="2">The sequence shown here is derived from an EMBL/GenBank/DDBJ whole genome shotgun (WGS) entry which is preliminary data.</text>
</comment>
<name>A0A9X1NFS5_9ACTN</name>
<evidence type="ECO:0000313" key="2">
    <source>
        <dbReference type="EMBL" id="MCD5313235.1"/>
    </source>
</evidence>
<evidence type="ECO:0000256" key="1">
    <source>
        <dbReference type="SAM" id="SignalP"/>
    </source>
</evidence>
<feature type="chain" id="PRO_5040929993" evidence="1">
    <location>
        <begin position="27"/>
        <end position="182"/>
    </location>
</feature>